<keyword evidence="5" id="KW-0663">Pyridoxal phosphate</keyword>
<accession>A0A382HFE2</accession>
<name>A0A382HFE2_9ZZZZ</name>
<dbReference type="Gene3D" id="3.90.1150.10">
    <property type="entry name" value="Aspartate Aminotransferase, domain 1"/>
    <property type="match status" value="1"/>
</dbReference>
<dbReference type="InterPro" id="IPR015421">
    <property type="entry name" value="PyrdxlP-dep_Trfase_major"/>
</dbReference>
<dbReference type="GO" id="GO:0008483">
    <property type="term" value="F:transaminase activity"/>
    <property type="evidence" value="ECO:0007669"/>
    <property type="project" value="UniProtKB-KW"/>
</dbReference>
<feature type="domain" description="Aminotransferase class I/classII large" evidence="6">
    <location>
        <begin position="31"/>
        <end position="382"/>
    </location>
</feature>
<keyword evidence="3" id="KW-0032">Aminotransferase</keyword>
<evidence type="ECO:0000256" key="4">
    <source>
        <dbReference type="ARBA" id="ARBA00022679"/>
    </source>
</evidence>
<dbReference type="InterPro" id="IPR050596">
    <property type="entry name" value="AspAT/PAT-like"/>
</dbReference>
<evidence type="ECO:0000313" key="7">
    <source>
        <dbReference type="EMBL" id="SVB85889.1"/>
    </source>
</evidence>
<dbReference type="PANTHER" id="PTHR46383">
    <property type="entry name" value="ASPARTATE AMINOTRANSFERASE"/>
    <property type="match status" value="1"/>
</dbReference>
<evidence type="ECO:0000256" key="1">
    <source>
        <dbReference type="ARBA" id="ARBA00001933"/>
    </source>
</evidence>
<evidence type="ECO:0000256" key="2">
    <source>
        <dbReference type="ARBA" id="ARBA00007441"/>
    </source>
</evidence>
<comment type="cofactor">
    <cofactor evidence="1">
        <name>pyridoxal 5'-phosphate</name>
        <dbReference type="ChEBI" id="CHEBI:597326"/>
    </cofactor>
</comment>
<proteinExistence type="inferred from homology"/>
<dbReference type="GO" id="GO:0006520">
    <property type="term" value="P:amino acid metabolic process"/>
    <property type="evidence" value="ECO:0007669"/>
    <property type="project" value="InterPro"/>
</dbReference>
<evidence type="ECO:0000256" key="3">
    <source>
        <dbReference type="ARBA" id="ARBA00022576"/>
    </source>
</evidence>
<dbReference type="Gene3D" id="3.40.640.10">
    <property type="entry name" value="Type I PLP-dependent aspartate aminotransferase-like (Major domain)"/>
    <property type="match status" value="1"/>
</dbReference>
<keyword evidence="4" id="KW-0808">Transferase</keyword>
<dbReference type="EMBL" id="UINC01060896">
    <property type="protein sequence ID" value="SVB85889.1"/>
    <property type="molecule type" value="Genomic_DNA"/>
</dbReference>
<organism evidence="7">
    <name type="scientific">marine metagenome</name>
    <dbReference type="NCBI Taxonomy" id="408172"/>
    <lineage>
        <taxon>unclassified sequences</taxon>
        <taxon>metagenomes</taxon>
        <taxon>ecological metagenomes</taxon>
    </lineage>
</organism>
<dbReference type="PANTHER" id="PTHR46383:SF1">
    <property type="entry name" value="ASPARTATE AMINOTRANSFERASE"/>
    <property type="match status" value="1"/>
</dbReference>
<dbReference type="InterPro" id="IPR015424">
    <property type="entry name" value="PyrdxlP-dep_Trfase"/>
</dbReference>
<evidence type="ECO:0000259" key="6">
    <source>
        <dbReference type="Pfam" id="PF00155"/>
    </source>
</evidence>
<reference evidence="7" key="1">
    <citation type="submission" date="2018-05" db="EMBL/GenBank/DDBJ databases">
        <authorList>
            <person name="Lanie J.A."/>
            <person name="Ng W.-L."/>
            <person name="Kazmierczak K.M."/>
            <person name="Andrzejewski T.M."/>
            <person name="Davidsen T.M."/>
            <person name="Wayne K.J."/>
            <person name="Tettelin H."/>
            <person name="Glass J.I."/>
            <person name="Rusch D."/>
            <person name="Podicherti R."/>
            <person name="Tsui H.-C.T."/>
            <person name="Winkler M.E."/>
        </authorList>
    </citation>
    <scope>NUCLEOTIDE SEQUENCE</scope>
</reference>
<dbReference type="GO" id="GO:0030170">
    <property type="term" value="F:pyridoxal phosphate binding"/>
    <property type="evidence" value="ECO:0007669"/>
    <property type="project" value="InterPro"/>
</dbReference>
<dbReference type="CDD" id="cd00609">
    <property type="entry name" value="AAT_like"/>
    <property type="match status" value="1"/>
</dbReference>
<dbReference type="InterPro" id="IPR004839">
    <property type="entry name" value="Aminotransferase_I/II_large"/>
</dbReference>
<protein>
    <recommendedName>
        <fullName evidence="6">Aminotransferase class I/classII large domain-containing protein</fullName>
    </recommendedName>
</protein>
<evidence type="ECO:0000256" key="5">
    <source>
        <dbReference type="ARBA" id="ARBA00022898"/>
    </source>
</evidence>
<dbReference type="Pfam" id="PF00155">
    <property type="entry name" value="Aminotran_1_2"/>
    <property type="match status" value="1"/>
</dbReference>
<sequence>MKIAKSVNRLGTEAVYNIFAKTKKLIKEGKEVIDLSLGQSDFKSPQHAVDAAIKALKDGHHGYTLPNGIIECREAVSKKIKSLYKANIDPERIIIMPGGKPTMNYAISLFGESGAEIICPDPGFPIYESMINFTGAKAIPYDMTKNKDFSINPDTILSLINEKTRLLILNNPHNPTGGFTEKHVIDKLANGLKKFPDLAILSDEVYDRLIFDEKEIPTLLNYPDLYDRLIVLNGWSKTYAMTGWRLGWSVWPEKLIEHVFKFCVNSHSCVNTPAQYGAIAALNGPENHLNDMMKEFNLRRKLIVDGLRTLKGIECSIPGGSFFVFPNVSKTGMDGENFTKKCLQEAGVAMIPGIAFGKFATDNVRLNFATSRENISRAIEKIDKILK</sequence>
<comment type="similarity">
    <text evidence="2">Belongs to the class-I pyridoxal-phosphate-dependent aminotransferase family.</text>
</comment>
<dbReference type="InterPro" id="IPR015422">
    <property type="entry name" value="PyrdxlP-dep_Trfase_small"/>
</dbReference>
<dbReference type="AlphaFoldDB" id="A0A382HFE2"/>
<gene>
    <name evidence="7" type="ORF">METZ01_LOCUS238743</name>
</gene>
<dbReference type="SUPFAM" id="SSF53383">
    <property type="entry name" value="PLP-dependent transferases"/>
    <property type="match status" value="1"/>
</dbReference>